<proteinExistence type="predicted"/>
<sequence>MFQSPYILRLQSDSSDSSTDIPLNSKPVHLCHIHNIWSSFEFLFNFEFEV</sequence>
<dbReference type="EMBL" id="GBRH01272027">
    <property type="protein sequence ID" value="JAD25868.1"/>
    <property type="molecule type" value="Transcribed_RNA"/>
</dbReference>
<protein>
    <submittedName>
        <fullName evidence="1">Uncharacterized protein</fullName>
    </submittedName>
</protein>
<accession>A0A0A8YJX1</accession>
<organism evidence="1">
    <name type="scientific">Arundo donax</name>
    <name type="common">Giant reed</name>
    <name type="synonym">Donax arundinaceus</name>
    <dbReference type="NCBI Taxonomy" id="35708"/>
    <lineage>
        <taxon>Eukaryota</taxon>
        <taxon>Viridiplantae</taxon>
        <taxon>Streptophyta</taxon>
        <taxon>Embryophyta</taxon>
        <taxon>Tracheophyta</taxon>
        <taxon>Spermatophyta</taxon>
        <taxon>Magnoliopsida</taxon>
        <taxon>Liliopsida</taxon>
        <taxon>Poales</taxon>
        <taxon>Poaceae</taxon>
        <taxon>PACMAD clade</taxon>
        <taxon>Arundinoideae</taxon>
        <taxon>Arundineae</taxon>
        <taxon>Arundo</taxon>
    </lineage>
</organism>
<evidence type="ECO:0000313" key="1">
    <source>
        <dbReference type="EMBL" id="JAD25868.1"/>
    </source>
</evidence>
<name>A0A0A8YJX1_ARUDO</name>
<reference evidence="1" key="2">
    <citation type="journal article" date="2015" name="Data Brief">
        <title>Shoot transcriptome of the giant reed, Arundo donax.</title>
        <authorList>
            <person name="Barrero R.A."/>
            <person name="Guerrero F.D."/>
            <person name="Moolhuijzen P."/>
            <person name="Goolsby J.A."/>
            <person name="Tidwell J."/>
            <person name="Bellgard S.E."/>
            <person name="Bellgard M.I."/>
        </authorList>
    </citation>
    <scope>NUCLEOTIDE SEQUENCE</scope>
    <source>
        <tissue evidence="1">Shoot tissue taken approximately 20 cm above the soil surface</tissue>
    </source>
</reference>
<reference evidence="1" key="1">
    <citation type="submission" date="2014-09" db="EMBL/GenBank/DDBJ databases">
        <authorList>
            <person name="Magalhaes I.L.F."/>
            <person name="Oliveira U."/>
            <person name="Santos F.R."/>
            <person name="Vidigal T.H.D.A."/>
            <person name="Brescovit A.D."/>
            <person name="Santos A.J."/>
        </authorList>
    </citation>
    <scope>NUCLEOTIDE SEQUENCE</scope>
    <source>
        <tissue evidence="1">Shoot tissue taken approximately 20 cm above the soil surface</tissue>
    </source>
</reference>
<dbReference type="AlphaFoldDB" id="A0A0A8YJX1"/>